<dbReference type="Gene3D" id="3.40.50.720">
    <property type="entry name" value="NAD(P)-binding Rossmann-like Domain"/>
    <property type="match status" value="1"/>
</dbReference>
<dbReference type="PRINTS" id="PR00080">
    <property type="entry name" value="SDRFAMILY"/>
</dbReference>
<keyword evidence="2" id="KW-0560">Oxidoreductase</keyword>
<accession>A0AAN7SM97</accession>
<dbReference type="AlphaFoldDB" id="A0AAN7SM97"/>
<organism evidence="4 5">
    <name type="scientific">Aquatica leii</name>
    <dbReference type="NCBI Taxonomy" id="1421715"/>
    <lineage>
        <taxon>Eukaryota</taxon>
        <taxon>Metazoa</taxon>
        <taxon>Ecdysozoa</taxon>
        <taxon>Arthropoda</taxon>
        <taxon>Hexapoda</taxon>
        <taxon>Insecta</taxon>
        <taxon>Pterygota</taxon>
        <taxon>Neoptera</taxon>
        <taxon>Endopterygota</taxon>
        <taxon>Coleoptera</taxon>
        <taxon>Polyphaga</taxon>
        <taxon>Elateriformia</taxon>
        <taxon>Elateroidea</taxon>
        <taxon>Lampyridae</taxon>
        <taxon>Luciolinae</taxon>
        <taxon>Aquatica</taxon>
    </lineage>
</organism>
<dbReference type="GO" id="GO:0016616">
    <property type="term" value="F:oxidoreductase activity, acting on the CH-OH group of donors, NAD or NADP as acceptor"/>
    <property type="evidence" value="ECO:0007669"/>
    <property type="project" value="UniProtKB-ARBA"/>
</dbReference>
<protein>
    <recommendedName>
        <fullName evidence="6">Farnesol dehydrogenase-like</fullName>
    </recommendedName>
</protein>
<evidence type="ECO:0000256" key="2">
    <source>
        <dbReference type="ARBA" id="ARBA00023002"/>
    </source>
</evidence>
<dbReference type="FunFam" id="3.40.50.720:FF:000047">
    <property type="entry name" value="NADP-dependent L-serine/L-allo-threonine dehydrogenase"/>
    <property type="match status" value="1"/>
</dbReference>
<proteinExistence type="inferred from homology"/>
<evidence type="ECO:0008006" key="6">
    <source>
        <dbReference type="Google" id="ProtNLM"/>
    </source>
</evidence>
<name>A0AAN7SM97_9COLE</name>
<dbReference type="PRINTS" id="PR00081">
    <property type="entry name" value="GDHRDH"/>
</dbReference>
<dbReference type="Proteomes" id="UP001353858">
    <property type="component" value="Unassembled WGS sequence"/>
</dbReference>
<dbReference type="InterPro" id="IPR002347">
    <property type="entry name" value="SDR_fam"/>
</dbReference>
<dbReference type="Pfam" id="PF00106">
    <property type="entry name" value="adh_short"/>
    <property type="match status" value="1"/>
</dbReference>
<dbReference type="EMBL" id="JARPUR010000005">
    <property type="protein sequence ID" value="KAK4875578.1"/>
    <property type="molecule type" value="Genomic_DNA"/>
</dbReference>
<comment type="caution">
    <text evidence="4">The sequence shown here is derived from an EMBL/GenBank/DDBJ whole genome shotgun (WGS) entry which is preliminary data.</text>
</comment>
<dbReference type="InterPro" id="IPR036291">
    <property type="entry name" value="NAD(P)-bd_dom_sf"/>
</dbReference>
<reference evidence="5" key="1">
    <citation type="submission" date="2023-01" db="EMBL/GenBank/DDBJ databases">
        <title>Key to firefly adult light organ development and bioluminescence: homeobox transcription factors regulate luciferase expression and transportation to peroxisome.</title>
        <authorList>
            <person name="Fu X."/>
        </authorList>
    </citation>
    <scope>NUCLEOTIDE SEQUENCE [LARGE SCALE GENOMIC DNA]</scope>
</reference>
<comment type="similarity">
    <text evidence="1 3">Belongs to the short-chain dehydrogenases/reductases (SDR) family.</text>
</comment>
<dbReference type="PANTHER" id="PTHR43115:SF4">
    <property type="entry name" value="DEHYDROGENASE_REDUCTASE SDR FAMILY MEMBER 11"/>
    <property type="match status" value="1"/>
</dbReference>
<evidence type="ECO:0000313" key="4">
    <source>
        <dbReference type="EMBL" id="KAK4875578.1"/>
    </source>
</evidence>
<dbReference type="SUPFAM" id="SSF51735">
    <property type="entry name" value="NAD(P)-binding Rossmann-fold domains"/>
    <property type="match status" value="1"/>
</dbReference>
<keyword evidence="5" id="KW-1185">Reference proteome</keyword>
<evidence type="ECO:0000256" key="1">
    <source>
        <dbReference type="ARBA" id="ARBA00006484"/>
    </source>
</evidence>
<evidence type="ECO:0000256" key="3">
    <source>
        <dbReference type="RuleBase" id="RU000363"/>
    </source>
</evidence>
<evidence type="ECO:0000313" key="5">
    <source>
        <dbReference type="Proteomes" id="UP001353858"/>
    </source>
</evidence>
<sequence>MAFVLDHWKGKVAVVTGASAGIGAAVVEQLLCYDLKIVGLARRKEQIEKLGKRLKNKKGKLFALKTDITAETDIVQAFKWVEVNVGPIHILVNCAGIFRFSSLLDSHATLWKETFDTNVLGLCITTREAIKIMKNNNGNGQIININGDFGHQIKCFPNLNVYPASKFAVRAITESVRQELNISNIKIKITSISPSNVNSNFIKASGANAHYVEAMRIIPSLDPKDVADAICYVLSTPPNVLISEILINPVGGL</sequence>
<dbReference type="PANTHER" id="PTHR43115">
    <property type="entry name" value="DEHYDROGENASE/REDUCTASE SDR FAMILY MEMBER 11"/>
    <property type="match status" value="1"/>
</dbReference>
<gene>
    <name evidence="4" type="ORF">RN001_012000</name>
</gene>